<gene>
    <name evidence="1" type="ORF">ACM15_14725</name>
</gene>
<organism evidence="1 2">
    <name type="scientific">Parabacteroides goldsteinii</name>
    <dbReference type="NCBI Taxonomy" id="328812"/>
    <lineage>
        <taxon>Bacteria</taxon>
        <taxon>Pseudomonadati</taxon>
        <taxon>Bacteroidota</taxon>
        <taxon>Bacteroidia</taxon>
        <taxon>Bacteroidales</taxon>
        <taxon>Tannerellaceae</taxon>
        <taxon>Parabacteroides</taxon>
    </lineage>
</organism>
<protein>
    <submittedName>
        <fullName evidence="1">Uncharacterized protein</fullName>
    </submittedName>
</protein>
<accession>A0A0J6CID8</accession>
<evidence type="ECO:0000313" key="1">
    <source>
        <dbReference type="EMBL" id="KMM32953.1"/>
    </source>
</evidence>
<dbReference type="EMBL" id="LFJV01000047">
    <property type="protein sequence ID" value="KMM32953.1"/>
    <property type="molecule type" value="Genomic_DNA"/>
</dbReference>
<comment type="caution">
    <text evidence="1">The sequence shown here is derived from an EMBL/GenBank/DDBJ whole genome shotgun (WGS) entry which is preliminary data.</text>
</comment>
<name>A0A0J6CID8_9BACT</name>
<proteinExistence type="predicted"/>
<evidence type="ECO:0000313" key="2">
    <source>
        <dbReference type="Proteomes" id="UP000036166"/>
    </source>
</evidence>
<dbReference type="Proteomes" id="UP000036166">
    <property type="component" value="Unassembled WGS sequence"/>
</dbReference>
<dbReference type="AlphaFoldDB" id="A0A0J6CID8"/>
<sequence length="93" mass="10898">MRKVQKSYQQVRETYFSLDRKVDKRLRLHPNNSVVLQWNKQGDKYNFLPRNRSFLGRKSEFPAQGIVVSQAGNASFQSRELRGNCNRLVISLV</sequence>
<reference evidence="1 2" key="1">
    <citation type="submission" date="2015-06" db="EMBL/GenBank/DDBJ databases">
        <title>Draft Genome Sequence of Parabacteroides goldsteinii with Putative Novel Metallo-Beta-Lactamases Isolated from a Blood Culture from a Human Patient.</title>
        <authorList>
            <person name="Krogh T.J."/>
            <person name="Agergaard C.N."/>
            <person name="Moller-Jensen J."/>
            <person name="Justesen U.S."/>
        </authorList>
    </citation>
    <scope>NUCLEOTIDE SEQUENCE [LARGE SCALE GENOMIC DNA]</scope>
    <source>
        <strain evidence="1 2">910340</strain>
    </source>
</reference>
<dbReference type="PATRIC" id="fig|328812.4.peg.3778"/>